<dbReference type="EMBL" id="BMLV01000002">
    <property type="protein sequence ID" value="GGP03379.1"/>
    <property type="molecule type" value="Genomic_DNA"/>
</dbReference>
<keyword evidence="3" id="KW-1185">Reference proteome</keyword>
<proteinExistence type="predicted"/>
<protein>
    <submittedName>
        <fullName evidence="2">Uncharacterized protein</fullName>
    </submittedName>
</protein>
<evidence type="ECO:0000313" key="3">
    <source>
        <dbReference type="Proteomes" id="UP000620064"/>
    </source>
</evidence>
<gene>
    <name evidence="2" type="ORF">GCM10010992_11540</name>
</gene>
<name>A0ABQ2NHC9_9FLAO</name>
<evidence type="ECO:0000313" key="2">
    <source>
        <dbReference type="EMBL" id="GGP03379.1"/>
    </source>
</evidence>
<accession>A0ABQ2NHC9</accession>
<sequence>MALVALTEKFTVPLPSPSGNDADLPTISELIIKFDNAVLSSEFPPPSPLLPQDAKISKNTEKKDDNKKCLDTIKFVFISKKN</sequence>
<feature type="region of interest" description="Disordered" evidence="1">
    <location>
        <begin position="43"/>
        <end position="62"/>
    </location>
</feature>
<evidence type="ECO:0000256" key="1">
    <source>
        <dbReference type="SAM" id="MobiDB-lite"/>
    </source>
</evidence>
<comment type="caution">
    <text evidence="2">The sequence shown here is derived from an EMBL/GenBank/DDBJ whole genome shotgun (WGS) entry which is preliminary data.</text>
</comment>
<dbReference type="Proteomes" id="UP000620064">
    <property type="component" value="Unassembled WGS sequence"/>
</dbReference>
<reference evidence="3" key="1">
    <citation type="journal article" date="2019" name="Int. J. Syst. Evol. Microbiol.">
        <title>The Global Catalogue of Microorganisms (GCM) 10K type strain sequencing project: providing services to taxonomists for standard genome sequencing and annotation.</title>
        <authorList>
            <consortium name="The Broad Institute Genomics Platform"/>
            <consortium name="The Broad Institute Genome Sequencing Center for Infectious Disease"/>
            <person name="Wu L."/>
            <person name="Ma J."/>
        </authorList>
    </citation>
    <scope>NUCLEOTIDE SEQUENCE [LARGE SCALE GENOMIC DNA]</scope>
    <source>
        <strain evidence="3">CGMCC 1.7656</strain>
    </source>
</reference>
<organism evidence="2 3">
    <name type="scientific">Cloacibacterium rupense</name>
    <dbReference type="NCBI Taxonomy" id="517423"/>
    <lineage>
        <taxon>Bacteria</taxon>
        <taxon>Pseudomonadati</taxon>
        <taxon>Bacteroidota</taxon>
        <taxon>Flavobacteriia</taxon>
        <taxon>Flavobacteriales</taxon>
        <taxon>Weeksellaceae</taxon>
    </lineage>
</organism>